<keyword evidence="1" id="KW-0732">Signal</keyword>
<organism evidence="4 5">
    <name type="scientific">Crossiella cryophila</name>
    <dbReference type="NCBI Taxonomy" id="43355"/>
    <lineage>
        <taxon>Bacteria</taxon>
        <taxon>Bacillati</taxon>
        <taxon>Actinomycetota</taxon>
        <taxon>Actinomycetes</taxon>
        <taxon>Pseudonocardiales</taxon>
        <taxon>Pseudonocardiaceae</taxon>
        <taxon>Crossiella</taxon>
    </lineage>
</organism>
<dbReference type="Gene3D" id="3.40.50.1820">
    <property type="entry name" value="alpha/beta hydrolase"/>
    <property type="match status" value="1"/>
</dbReference>
<dbReference type="AlphaFoldDB" id="A0A7W7CD69"/>
<proteinExistence type="predicted"/>
<keyword evidence="2" id="KW-0378">Hydrolase</keyword>
<sequence>MNLEHKFREGDPAAPVLLLLHGTGGGPEDLLGLAEHLDPAATVLAPRGPVSEHGMARWFRRLAEGVFDHEDVRRRAHELAEFILAAQAEYGLAGRRLVAVGFSNGANIAAATALLRPEVLSEAALFAGMSPLPEDPGTDLSGSRVFLANGTADQMAPLDSVQRLDALLRARGAAVTPFRHPGGHQLTLEAARAAASWLSI</sequence>
<keyword evidence="5" id="KW-1185">Reference proteome</keyword>
<reference evidence="4 5" key="1">
    <citation type="submission" date="2020-08" db="EMBL/GenBank/DDBJ databases">
        <title>Sequencing the genomes of 1000 actinobacteria strains.</title>
        <authorList>
            <person name="Klenk H.-P."/>
        </authorList>
    </citation>
    <scope>NUCLEOTIDE SEQUENCE [LARGE SCALE GENOMIC DNA]</scope>
    <source>
        <strain evidence="4 5">DSM 44230</strain>
    </source>
</reference>
<evidence type="ECO:0000259" key="3">
    <source>
        <dbReference type="Pfam" id="PF02230"/>
    </source>
</evidence>
<dbReference type="GO" id="GO:0016787">
    <property type="term" value="F:hydrolase activity"/>
    <property type="evidence" value="ECO:0007669"/>
    <property type="project" value="UniProtKB-KW"/>
</dbReference>
<evidence type="ECO:0000256" key="2">
    <source>
        <dbReference type="ARBA" id="ARBA00022801"/>
    </source>
</evidence>
<evidence type="ECO:0000313" key="4">
    <source>
        <dbReference type="EMBL" id="MBB4678959.1"/>
    </source>
</evidence>
<dbReference type="InterPro" id="IPR050955">
    <property type="entry name" value="Plant_Biomass_Hydrol_Est"/>
</dbReference>
<dbReference type="PANTHER" id="PTHR43037">
    <property type="entry name" value="UNNAMED PRODUCT-RELATED"/>
    <property type="match status" value="1"/>
</dbReference>
<dbReference type="InterPro" id="IPR003140">
    <property type="entry name" value="PLipase/COase/thioEstase"/>
</dbReference>
<dbReference type="RefSeq" id="WP_185004761.1">
    <property type="nucleotide sequence ID" value="NZ_BAAAUI010000074.1"/>
</dbReference>
<gene>
    <name evidence="4" type="ORF">HNR67_005077</name>
</gene>
<dbReference type="PANTHER" id="PTHR43037:SF5">
    <property type="entry name" value="FERULOYL ESTERASE"/>
    <property type="match status" value="1"/>
</dbReference>
<evidence type="ECO:0000313" key="5">
    <source>
        <dbReference type="Proteomes" id="UP000533598"/>
    </source>
</evidence>
<evidence type="ECO:0000256" key="1">
    <source>
        <dbReference type="ARBA" id="ARBA00022729"/>
    </source>
</evidence>
<dbReference type="EMBL" id="JACHMH010000001">
    <property type="protein sequence ID" value="MBB4678959.1"/>
    <property type="molecule type" value="Genomic_DNA"/>
</dbReference>
<feature type="domain" description="Phospholipase/carboxylesterase/thioesterase" evidence="3">
    <location>
        <begin position="10"/>
        <end position="177"/>
    </location>
</feature>
<dbReference type="Pfam" id="PF02230">
    <property type="entry name" value="Abhydrolase_2"/>
    <property type="match status" value="1"/>
</dbReference>
<comment type="caution">
    <text evidence="4">The sequence shown here is derived from an EMBL/GenBank/DDBJ whole genome shotgun (WGS) entry which is preliminary data.</text>
</comment>
<dbReference type="SUPFAM" id="SSF53474">
    <property type="entry name" value="alpha/beta-Hydrolases"/>
    <property type="match status" value="1"/>
</dbReference>
<name>A0A7W7CD69_9PSEU</name>
<dbReference type="Proteomes" id="UP000533598">
    <property type="component" value="Unassembled WGS sequence"/>
</dbReference>
<protein>
    <submittedName>
        <fullName evidence="4">Phospholipase/carboxylesterase</fullName>
    </submittedName>
</protein>
<accession>A0A7W7CD69</accession>
<dbReference type="InterPro" id="IPR029058">
    <property type="entry name" value="AB_hydrolase_fold"/>
</dbReference>